<dbReference type="EC" id="2.1.1.61" evidence="10"/>
<evidence type="ECO:0000256" key="4">
    <source>
        <dbReference type="ARBA" id="ARBA00022679"/>
    </source>
</evidence>
<keyword evidence="5 10" id="KW-0949">S-adenosyl-L-methionine</keyword>
<feature type="region of interest" description="FAD-dependent cmnm(5)s(2)U34 oxidoreductase" evidence="10">
    <location>
        <begin position="283"/>
        <end position="668"/>
    </location>
</feature>
<dbReference type="GO" id="GO:0016645">
    <property type="term" value="F:oxidoreductase activity, acting on the CH-NH group of donors"/>
    <property type="evidence" value="ECO:0007669"/>
    <property type="project" value="InterPro"/>
</dbReference>
<keyword evidence="4 10" id="KW-0808">Transferase</keyword>
<evidence type="ECO:0000256" key="8">
    <source>
        <dbReference type="ARBA" id="ARBA00023002"/>
    </source>
</evidence>
<evidence type="ECO:0000256" key="1">
    <source>
        <dbReference type="ARBA" id="ARBA00022490"/>
    </source>
</evidence>
<reference evidence="14" key="1">
    <citation type="submission" date="2014-09" db="EMBL/GenBank/DDBJ databases">
        <authorList>
            <person name="Gomez-Valero L."/>
        </authorList>
    </citation>
    <scope>NUCLEOTIDE SEQUENCE [LARGE SCALE GENOMIC DNA]</scope>
    <source>
        <strain evidence="14">ATCC700992</strain>
    </source>
</reference>
<dbReference type="Gene3D" id="3.30.9.10">
    <property type="entry name" value="D-Amino Acid Oxidase, subunit A, domain 2"/>
    <property type="match status" value="1"/>
</dbReference>
<keyword evidence="3 10" id="KW-0285">Flavoprotein</keyword>
<evidence type="ECO:0000259" key="12">
    <source>
        <dbReference type="Pfam" id="PF05430"/>
    </source>
</evidence>
<dbReference type="OrthoDB" id="9786494at2"/>
<dbReference type="InterPro" id="IPR008471">
    <property type="entry name" value="MnmC-like_methylTransf"/>
</dbReference>
<dbReference type="SUPFAM" id="SSF51971">
    <property type="entry name" value="Nucleotide-binding domain"/>
    <property type="match status" value="1"/>
</dbReference>
<dbReference type="RefSeq" id="WP_045095573.1">
    <property type="nucleotide sequence ID" value="NZ_LN614827.1"/>
</dbReference>
<comment type="function">
    <text evidence="10">Catalyzes the last two steps in the biosynthesis of 5-methylaminomethyl-2-thiouridine (mnm(5)s(2)U) at the wobble position (U34) in tRNA. Catalyzes the FAD-dependent demodification of cmnm(5)s(2)U34 to nm(5)s(2)U34, followed by the transfer of a methyl group from S-adenosyl-L-methionine to nm(5)s(2)U34, to form mnm(5)s(2)U34.</text>
</comment>
<dbReference type="HAMAP" id="MF_01102">
    <property type="entry name" value="MnmC"/>
    <property type="match status" value="1"/>
</dbReference>
<dbReference type="GO" id="GO:0032259">
    <property type="term" value="P:methylation"/>
    <property type="evidence" value="ECO:0007669"/>
    <property type="project" value="UniProtKB-KW"/>
</dbReference>
<evidence type="ECO:0000256" key="6">
    <source>
        <dbReference type="ARBA" id="ARBA00022694"/>
    </source>
</evidence>
<keyword evidence="9 10" id="KW-0511">Multifunctional enzyme</keyword>
<dbReference type="InterPro" id="IPR029063">
    <property type="entry name" value="SAM-dependent_MTases_sf"/>
</dbReference>
<dbReference type="InterPro" id="IPR023032">
    <property type="entry name" value="tRNA_MAMT_biosynth_bifunc_MnmC"/>
</dbReference>
<dbReference type="EC" id="1.5.-.-" evidence="10"/>
<keyword evidence="14" id="KW-1185">Reference proteome</keyword>
<comment type="catalytic activity">
    <reaction evidence="10">
        <text>5-aminomethyl-2-thiouridine(34) in tRNA + S-adenosyl-L-methionine = 5-methylaminomethyl-2-thiouridine(34) in tRNA + S-adenosyl-L-homocysteine + H(+)</text>
        <dbReference type="Rhea" id="RHEA:19569"/>
        <dbReference type="Rhea" id="RHEA-COMP:10195"/>
        <dbReference type="Rhea" id="RHEA-COMP:10197"/>
        <dbReference type="ChEBI" id="CHEBI:15378"/>
        <dbReference type="ChEBI" id="CHEBI:57856"/>
        <dbReference type="ChEBI" id="CHEBI:59789"/>
        <dbReference type="ChEBI" id="CHEBI:74454"/>
        <dbReference type="ChEBI" id="CHEBI:74455"/>
        <dbReference type="EC" id="2.1.1.61"/>
    </reaction>
</comment>
<organism evidence="13 14">
    <name type="scientific">Legionella fallonii LLAP-10</name>
    <dbReference type="NCBI Taxonomy" id="1212491"/>
    <lineage>
        <taxon>Bacteria</taxon>
        <taxon>Pseudomonadati</taxon>
        <taxon>Pseudomonadota</taxon>
        <taxon>Gammaproteobacteria</taxon>
        <taxon>Legionellales</taxon>
        <taxon>Legionellaceae</taxon>
        <taxon>Legionella</taxon>
    </lineage>
</organism>
<dbReference type="GO" id="GO:0002097">
    <property type="term" value="P:tRNA wobble base modification"/>
    <property type="evidence" value="ECO:0007669"/>
    <property type="project" value="UniProtKB-UniRule"/>
</dbReference>
<keyword evidence="2 10" id="KW-0489">Methyltransferase</keyword>
<keyword evidence="1 10" id="KW-0963">Cytoplasm</keyword>
<dbReference type="NCBIfam" id="TIGR03197">
    <property type="entry name" value="MnmC_Cterm"/>
    <property type="match status" value="1"/>
</dbReference>
<comment type="cofactor">
    <cofactor evidence="10">
        <name>FAD</name>
        <dbReference type="ChEBI" id="CHEBI:57692"/>
    </cofactor>
</comment>
<evidence type="ECO:0000256" key="10">
    <source>
        <dbReference type="HAMAP-Rule" id="MF_01102"/>
    </source>
</evidence>
<evidence type="ECO:0000313" key="13">
    <source>
        <dbReference type="EMBL" id="CEG57001.1"/>
    </source>
</evidence>
<comment type="similarity">
    <text evidence="10">In the C-terminal section; belongs to the DAO family.</text>
</comment>
<dbReference type="AlphaFoldDB" id="A0A098G4V8"/>
<feature type="domain" description="FAD dependent oxidoreductase" evidence="11">
    <location>
        <begin position="280"/>
        <end position="634"/>
    </location>
</feature>
<dbReference type="InterPro" id="IPR047785">
    <property type="entry name" value="tRNA_MNMC2"/>
</dbReference>
<evidence type="ECO:0000256" key="7">
    <source>
        <dbReference type="ARBA" id="ARBA00022827"/>
    </source>
</evidence>
<comment type="subcellular location">
    <subcellularLocation>
        <location evidence="10">Cytoplasm</location>
    </subcellularLocation>
</comment>
<feature type="region of interest" description="tRNA (mnm(5)s(2)U34)-methyltransferase" evidence="10">
    <location>
        <begin position="1"/>
        <end position="253"/>
    </location>
</feature>
<dbReference type="Gene3D" id="3.50.50.60">
    <property type="entry name" value="FAD/NAD(P)-binding domain"/>
    <property type="match status" value="1"/>
</dbReference>
<dbReference type="GO" id="GO:0004808">
    <property type="term" value="F:tRNA (5-methylaminomethyl-2-thiouridylate)(34)-methyltransferase activity"/>
    <property type="evidence" value="ECO:0007669"/>
    <property type="project" value="UniProtKB-EC"/>
</dbReference>
<keyword evidence="8 10" id="KW-0560">Oxidoreductase</keyword>
<dbReference type="InterPro" id="IPR036188">
    <property type="entry name" value="FAD/NAD-bd_sf"/>
</dbReference>
<evidence type="ECO:0000256" key="5">
    <source>
        <dbReference type="ARBA" id="ARBA00022691"/>
    </source>
</evidence>
<dbReference type="NCBIfam" id="NF033855">
    <property type="entry name" value="tRNA_MNMC2"/>
    <property type="match status" value="1"/>
</dbReference>
<evidence type="ECO:0000256" key="9">
    <source>
        <dbReference type="ARBA" id="ARBA00023268"/>
    </source>
</evidence>
<dbReference type="Proteomes" id="UP000032430">
    <property type="component" value="Chromosome I"/>
</dbReference>
<gene>
    <name evidence="10 13" type="primary">mnmC</name>
    <name evidence="13" type="ORF">LFA_1592</name>
</gene>
<dbReference type="Pfam" id="PF01266">
    <property type="entry name" value="DAO"/>
    <property type="match status" value="1"/>
</dbReference>
<dbReference type="Gene3D" id="3.40.50.150">
    <property type="entry name" value="Vaccinia Virus protein VP39"/>
    <property type="match status" value="1"/>
</dbReference>
<accession>A0A098G4V8</accession>
<dbReference type="InterPro" id="IPR006076">
    <property type="entry name" value="FAD-dep_OxRdtase"/>
</dbReference>
<dbReference type="InterPro" id="IPR017610">
    <property type="entry name" value="tRNA_S-uridine_synth_MnmC_C"/>
</dbReference>
<evidence type="ECO:0000259" key="11">
    <source>
        <dbReference type="Pfam" id="PF01266"/>
    </source>
</evidence>
<dbReference type="PANTHER" id="PTHR13847:SF283">
    <property type="entry name" value="TRNA 5-METHYLAMINOMETHYL-2-THIOURIDINE BIOSYNTHESIS BIFUNCTIONAL PROTEIN MNMC"/>
    <property type="match status" value="1"/>
</dbReference>
<dbReference type="EMBL" id="LN614827">
    <property type="protein sequence ID" value="CEG57001.1"/>
    <property type="molecule type" value="Genomic_DNA"/>
</dbReference>
<dbReference type="NCBIfam" id="NF002481">
    <property type="entry name" value="PRK01747.1-2"/>
    <property type="match status" value="1"/>
</dbReference>
<keyword evidence="6 10" id="KW-0819">tRNA processing</keyword>
<keyword evidence="7 10" id="KW-0274">FAD</keyword>
<evidence type="ECO:0000256" key="2">
    <source>
        <dbReference type="ARBA" id="ARBA00022603"/>
    </source>
</evidence>
<dbReference type="PANTHER" id="PTHR13847">
    <property type="entry name" value="SARCOSINE DEHYDROGENASE-RELATED"/>
    <property type="match status" value="1"/>
</dbReference>
<dbReference type="KEGG" id="lfa:LFA_1592"/>
<name>A0A098G4V8_9GAMM</name>
<protein>
    <recommendedName>
        <fullName evidence="10">tRNA 5-methylaminomethyl-2-thiouridine biosynthesis bifunctional protein MnmC</fullName>
        <shortName evidence="10">tRNA mnm(5)s(2)U biosynthesis bifunctional protein</shortName>
    </recommendedName>
    <domain>
        <recommendedName>
            <fullName evidence="10">tRNA (mnm(5)s(2)U34)-methyltransferase</fullName>
            <ecNumber evidence="10">2.1.1.61</ecNumber>
        </recommendedName>
    </domain>
    <domain>
        <recommendedName>
            <fullName evidence="10">FAD-dependent cmnm(5)s(2)U34 oxidoreductase</fullName>
            <ecNumber evidence="10">1.5.-.-</ecNumber>
        </recommendedName>
    </domain>
</protein>
<evidence type="ECO:0000313" key="14">
    <source>
        <dbReference type="Proteomes" id="UP000032430"/>
    </source>
</evidence>
<proteinExistence type="inferred from homology"/>
<comment type="similarity">
    <text evidence="10">In the N-terminal section; belongs to the methyltransferase superfamily. tRNA (mnm(5)s(2)U34)-methyltransferase family.</text>
</comment>
<dbReference type="HOGENOM" id="CLU_022427_1_0_6"/>
<dbReference type="Pfam" id="PF05430">
    <property type="entry name" value="Methyltransf_30"/>
    <property type="match status" value="1"/>
</dbReference>
<dbReference type="GO" id="GO:0005737">
    <property type="term" value="C:cytoplasm"/>
    <property type="evidence" value="ECO:0007669"/>
    <property type="project" value="UniProtKB-SubCell"/>
</dbReference>
<dbReference type="GO" id="GO:0050660">
    <property type="term" value="F:flavin adenine dinucleotide binding"/>
    <property type="evidence" value="ECO:0007669"/>
    <property type="project" value="UniProtKB-UniRule"/>
</dbReference>
<dbReference type="STRING" id="1212491.LFA_1592"/>
<evidence type="ECO:0000256" key="3">
    <source>
        <dbReference type="ARBA" id="ARBA00022630"/>
    </source>
</evidence>
<sequence length="668" mass="74185">MSNPFVPIRTADLEWRGDLPFSVLYDDIYFSAESGIKQGRHVFIDGNNLIQRWQELSTTVPTQFNIGETGFGTGLNFLLTWHLWEQYAPSMATLHFISCEKHPLTIDDLKKSLSFWPELAEHARQLIDSYPVLTPGYHHLSFSDGRVNLTLMLGEALESYEQLLICGESILESELRTAFVDAWYLDGFAPKKNESMWSESLLKVIALLSKEGTTLATYTAAASVKAILRKVGFTVGKKKGFAQKRHMVCARFEKNSSLKIKTRHTPWHVCTPMKQQKKSAIIVGAGLAGAFTAHSLAKRGWQVTIVDELDAAGKGGSANVQAVLFPKLSAYKSPLTQLMLLAFVYAKQFYKNILNQFKLGELNGILLLAYNEQEKKIQQSLDNWLLNYPELGELIDKERASDLTGLLLDHPGLFIPQSGWINSPLLCQTLIEQHNISLLTGCTVDSLAYDTNQWIVHDRAAPVLILANGPRVNSFKETEHLPVKAIRGQMTAISSTMSSSKLQIPICAEGHILPKFDGVHHLGATYDLGISSSTIDPHDDGKNLVKLNQIADASIWSNHIVGHWAGVRASTPDYLPLVGQVPIEDEFTALFAGLETNSKRWIAKAGSYYPGLYICAGFGSRGLTTVPLCAEWLATVINNEMSCLPRNLVQALSPARFLRRNIMRGFKA</sequence>
<feature type="domain" description="MnmC-like methyltransferase" evidence="12">
    <location>
        <begin position="117"/>
        <end position="251"/>
    </location>
</feature>